<dbReference type="PANTHER" id="PTHR47481:SF31">
    <property type="entry name" value="OS01G0873500 PROTEIN"/>
    <property type="match status" value="1"/>
</dbReference>
<feature type="compositionally biased region" description="Polar residues" evidence="1">
    <location>
        <begin position="227"/>
        <end position="244"/>
    </location>
</feature>
<accession>A0A1U8AZ01</accession>
<dbReference type="eggNOG" id="KOG0017">
    <property type="taxonomic scope" value="Eukaryota"/>
</dbReference>
<dbReference type="AlphaFoldDB" id="A0A1U8AZ01"/>
<evidence type="ECO:0000313" key="2">
    <source>
        <dbReference type="Proteomes" id="UP000189703"/>
    </source>
</evidence>
<organism evidence="2 3">
    <name type="scientific">Nelumbo nucifera</name>
    <name type="common">Sacred lotus</name>
    <dbReference type="NCBI Taxonomy" id="4432"/>
    <lineage>
        <taxon>Eukaryota</taxon>
        <taxon>Viridiplantae</taxon>
        <taxon>Streptophyta</taxon>
        <taxon>Embryophyta</taxon>
        <taxon>Tracheophyta</taxon>
        <taxon>Spermatophyta</taxon>
        <taxon>Magnoliopsida</taxon>
        <taxon>Proteales</taxon>
        <taxon>Nelumbonaceae</taxon>
        <taxon>Nelumbo</taxon>
    </lineage>
</organism>
<gene>
    <name evidence="3" type="primary">LOC104605321</name>
</gene>
<reference evidence="3" key="1">
    <citation type="submission" date="2025-08" db="UniProtKB">
        <authorList>
            <consortium name="RefSeq"/>
        </authorList>
    </citation>
    <scope>IDENTIFICATION</scope>
</reference>
<dbReference type="Proteomes" id="UP000189703">
    <property type="component" value="Unplaced"/>
</dbReference>
<dbReference type="InParanoid" id="A0A1U8AZ01"/>
<dbReference type="KEGG" id="nnu:104605321"/>
<name>A0A1U8AZ01_NELNU</name>
<protein>
    <submittedName>
        <fullName evidence="3">Uncharacterized protein LOC104605321</fullName>
    </submittedName>
</protein>
<sequence>MVVSLSSFMNVVSVKLDRTNFLLWISQTTPALKGHRLYGYVDGSFPCLPLFLEDGNSQGSNRNNPDHAAWIEEDQLIISWLLSSLIEPILAQVVGFKTSKEVWDRLHVLFSSTSKTRIDDLKLELAYLKKGTLTVTDYVQKIKSLSDALATSRHFLIDVDQIHYLLGGLPTEYDTFVLSMTTRLDSLSFSEIQSLLLTFEKRLKCHSSQFVLDSPSANLANEKKTFNHNQSSSYKPRQFNNDGGSDNSKKTSYNNNNRSRSNSKNATVVCQLCEYLGHTAATCRRYLELIANKPTK</sequence>
<keyword evidence="2" id="KW-1185">Reference proteome</keyword>
<proteinExistence type="predicted"/>
<dbReference type="RefSeq" id="XP_010268345.1">
    <property type="nucleotide sequence ID" value="XM_010270043.1"/>
</dbReference>
<dbReference type="GeneID" id="104605321"/>
<dbReference type="OrthoDB" id="785600at2759"/>
<evidence type="ECO:0000256" key="1">
    <source>
        <dbReference type="SAM" id="MobiDB-lite"/>
    </source>
</evidence>
<dbReference type="OMA" id="IDASTHF"/>
<evidence type="ECO:0000313" key="3">
    <source>
        <dbReference type="RefSeq" id="XP_010268345.1"/>
    </source>
</evidence>
<feature type="region of interest" description="Disordered" evidence="1">
    <location>
        <begin position="226"/>
        <end position="262"/>
    </location>
</feature>
<dbReference type="PANTHER" id="PTHR47481">
    <property type="match status" value="1"/>
</dbReference>
<feature type="compositionally biased region" description="Low complexity" evidence="1">
    <location>
        <begin position="250"/>
        <end position="262"/>
    </location>
</feature>
<dbReference type="Pfam" id="PF14223">
    <property type="entry name" value="Retrotran_gag_2"/>
    <property type="match status" value="1"/>
</dbReference>